<accession>A0A926ZKP0</accession>
<proteinExistence type="inferred from homology"/>
<feature type="transmembrane region" description="Helical" evidence="2">
    <location>
        <begin position="391"/>
        <end position="410"/>
    </location>
</feature>
<dbReference type="PANTHER" id="PTHR43081:SF1">
    <property type="entry name" value="ADENYLATE CYCLASE, TERMINAL-DIFFERENTIATION SPECIFIC"/>
    <property type="match status" value="1"/>
</dbReference>
<dbReference type="PANTHER" id="PTHR43081">
    <property type="entry name" value="ADENYLATE CYCLASE, TERMINAL-DIFFERENTIATION SPECIFIC-RELATED"/>
    <property type="match status" value="1"/>
</dbReference>
<feature type="transmembrane region" description="Helical" evidence="2">
    <location>
        <begin position="361"/>
        <end position="385"/>
    </location>
</feature>
<dbReference type="CDD" id="cd07302">
    <property type="entry name" value="CHD"/>
    <property type="match status" value="1"/>
</dbReference>
<dbReference type="SUPFAM" id="SSF55073">
    <property type="entry name" value="Nucleotide cyclase"/>
    <property type="match status" value="1"/>
</dbReference>
<dbReference type="Gene3D" id="3.30.70.1230">
    <property type="entry name" value="Nucleotide cyclase"/>
    <property type="match status" value="1"/>
</dbReference>
<dbReference type="EMBL" id="JACJPW010000075">
    <property type="protein sequence ID" value="MBD2184191.1"/>
    <property type="molecule type" value="Genomic_DNA"/>
</dbReference>
<evidence type="ECO:0000256" key="2">
    <source>
        <dbReference type="SAM" id="Phobius"/>
    </source>
</evidence>
<evidence type="ECO:0000313" key="4">
    <source>
        <dbReference type="EMBL" id="MBD2184191.1"/>
    </source>
</evidence>
<dbReference type="RefSeq" id="WP_190470091.1">
    <property type="nucleotide sequence ID" value="NZ_JACJPW010000075.1"/>
</dbReference>
<keyword evidence="2" id="KW-0812">Transmembrane</keyword>
<protein>
    <submittedName>
        <fullName evidence="4">Adenylate/guanylate cyclase domain-containing protein</fullName>
    </submittedName>
</protein>
<reference evidence="4" key="1">
    <citation type="journal article" date="2015" name="ISME J.">
        <title>Draft Genome Sequence of Streptomyces incarnatus NRRL8089, which Produces the Nucleoside Antibiotic Sinefungin.</title>
        <authorList>
            <person name="Oshima K."/>
            <person name="Hattori M."/>
            <person name="Shimizu H."/>
            <person name="Fukuda K."/>
            <person name="Nemoto M."/>
            <person name="Inagaki K."/>
            <person name="Tamura T."/>
        </authorList>
    </citation>
    <scope>NUCLEOTIDE SEQUENCE</scope>
    <source>
        <strain evidence="4">FACHB-1375</strain>
    </source>
</reference>
<feature type="transmembrane region" description="Helical" evidence="2">
    <location>
        <begin position="328"/>
        <end position="349"/>
    </location>
</feature>
<evidence type="ECO:0000259" key="3">
    <source>
        <dbReference type="PROSITE" id="PS50125"/>
    </source>
</evidence>
<dbReference type="InterPro" id="IPR007890">
    <property type="entry name" value="CHASE2"/>
</dbReference>
<dbReference type="InterPro" id="IPR050697">
    <property type="entry name" value="Adenylyl/Guanylyl_Cyclase_3/4"/>
</dbReference>
<comment type="similarity">
    <text evidence="1">Belongs to the adenylyl cyclase class-3 family.</text>
</comment>
<keyword evidence="2" id="KW-1133">Transmembrane helix</keyword>
<dbReference type="GO" id="GO:0035556">
    <property type="term" value="P:intracellular signal transduction"/>
    <property type="evidence" value="ECO:0007669"/>
    <property type="project" value="InterPro"/>
</dbReference>
<dbReference type="PROSITE" id="PS50125">
    <property type="entry name" value="GUANYLATE_CYCLASE_2"/>
    <property type="match status" value="1"/>
</dbReference>
<dbReference type="SMART" id="SM01080">
    <property type="entry name" value="CHASE2"/>
    <property type="match status" value="1"/>
</dbReference>
<gene>
    <name evidence="4" type="ORF">H6G03_24490</name>
</gene>
<name>A0A926ZKP0_9CYAN</name>
<comment type="caution">
    <text evidence="4">The sequence shown here is derived from an EMBL/GenBank/DDBJ whole genome shotgun (WGS) entry which is preliminary data.</text>
</comment>
<reference evidence="4" key="2">
    <citation type="submission" date="2020-08" db="EMBL/GenBank/DDBJ databases">
        <authorList>
            <person name="Chen M."/>
            <person name="Teng W."/>
            <person name="Zhao L."/>
            <person name="Hu C."/>
            <person name="Zhou Y."/>
            <person name="Han B."/>
            <person name="Song L."/>
            <person name="Shu W."/>
        </authorList>
    </citation>
    <scope>NUCLEOTIDE SEQUENCE</scope>
    <source>
        <strain evidence="4">FACHB-1375</strain>
    </source>
</reference>
<dbReference type="AlphaFoldDB" id="A0A926ZKP0"/>
<keyword evidence="2" id="KW-0472">Membrane</keyword>
<organism evidence="4 5">
    <name type="scientific">Aerosakkonema funiforme FACHB-1375</name>
    <dbReference type="NCBI Taxonomy" id="2949571"/>
    <lineage>
        <taxon>Bacteria</taxon>
        <taxon>Bacillati</taxon>
        <taxon>Cyanobacteriota</taxon>
        <taxon>Cyanophyceae</taxon>
        <taxon>Oscillatoriophycideae</taxon>
        <taxon>Aerosakkonematales</taxon>
        <taxon>Aerosakkonemataceae</taxon>
        <taxon>Aerosakkonema</taxon>
    </lineage>
</organism>
<evidence type="ECO:0000313" key="5">
    <source>
        <dbReference type="Proteomes" id="UP000641646"/>
    </source>
</evidence>
<keyword evidence="5" id="KW-1185">Reference proteome</keyword>
<dbReference type="InterPro" id="IPR001054">
    <property type="entry name" value="A/G_cyclase"/>
</dbReference>
<dbReference type="Pfam" id="PF00211">
    <property type="entry name" value="Guanylate_cyc"/>
    <property type="match status" value="1"/>
</dbReference>
<sequence>MWTNLKRFVWEWRAVLITTPSMAGLVLLMRSLCLLQPSELSAFDRYMRLRPQESADDRIAIVTIDETDVKECCYVESRDLLQLIEKLEEHQPRAIGLDIYSHLIAAEGKEKLRQTIASTPNMVAVKKMLAREMEPTVTPPDRSRAKAQMSASKHIFDADMRVRRGFLSITMKNGKIIPSLSLDLAVRYLETEGIYLQKVDEMRFRLGKAVFAPFDRNDGGYEDEDADEMGYQTILNYRNTSKNFNMVSMTDVLQNRVPPEWGRDRIVLIGPVSEAFEDLVLTPYSGGLHYRPHPMPGVEVHAHFISQILSAALEGRPLFQSWSQPVEWLWILFWAGVGGTLNWSLRYAGESKSASSLLRGFGAYIVAVITLLASTYAAFLGGWWLPVVPPFLALTGASIVITAYIARTAGEIRQTFGRYLTDAIVANLLENPEGMKLGGERRKITILTSDLRGFTALSERLSPEEVVKILNIYLESMADVITKHKGTIDEFMGDGILVLFGAPITREDDAKRAVACAVDMQLAMGAVNEKMNELGLPPLQMGIGINTGEVVVGNIGSYKRTKYGVVGSQVNLTYRIESYTIVGQILISESTFKDVENIVKIGGEKQVTPKGVKQPITIYEVEGIAGEYNLFLPKEEEEVFVRLPEEISIQYAVLDGKNIGDTAFKGSLVKLSRRSAEVRSEGESGFAPPALTNIKMNLLTPDSQEVSEDIYAKVLDKSAGDGSFHIYFTAIPPAVKERLDAIYNSGSIGQTEIKKPD</sequence>
<dbReference type="GO" id="GO:0004016">
    <property type="term" value="F:adenylate cyclase activity"/>
    <property type="evidence" value="ECO:0007669"/>
    <property type="project" value="UniProtKB-ARBA"/>
</dbReference>
<dbReference type="SMART" id="SM00044">
    <property type="entry name" value="CYCc"/>
    <property type="match status" value="1"/>
</dbReference>
<dbReference type="Pfam" id="PF05226">
    <property type="entry name" value="CHASE2"/>
    <property type="match status" value="1"/>
</dbReference>
<dbReference type="GO" id="GO:0009190">
    <property type="term" value="P:cyclic nucleotide biosynthetic process"/>
    <property type="evidence" value="ECO:0007669"/>
    <property type="project" value="InterPro"/>
</dbReference>
<feature type="domain" description="Guanylate cyclase" evidence="3">
    <location>
        <begin position="445"/>
        <end position="577"/>
    </location>
</feature>
<dbReference type="InterPro" id="IPR029787">
    <property type="entry name" value="Nucleotide_cyclase"/>
</dbReference>
<dbReference type="Proteomes" id="UP000641646">
    <property type="component" value="Unassembled WGS sequence"/>
</dbReference>
<evidence type="ECO:0000256" key="1">
    <source>
        <dbReference type="ARBA" id="ARBA00005381"/>
    </source>
</evidence>